<protein>
    <submittedName>
        <fullName evidence="2">Uncharacterized protein</fullName>
    </submittedName>
</protein>
<keyword evidence="1" id="KW-0472">Membrane</keyword>
<accession>A0A6G1JNX6</accession>
<evidence type="ECO:0000256" key="1">
    <source>
        <dbReference type="SAM" id="Phobius"/>
    </source>
</evidence>
<keyword evidence="1" id="KW-0812">Transmembrane</keyword>
<feature type="transmembrane region" description="Helical" evidence="1">
    <location>
        <begin position="93"/>
        <end position="109"/>
    </location>
</feature>
<feature type="non-terminal residue" evidence="2">
    <location>
        <position position="112"/>
    </location>
</feature>
<name>A0A6G1JNX6_9PLEO</name>
<gene>
    <name evidence="2" type="ORF">K458DRAFT_425792</name>
</gene>
<keyword evidence="1" id="KW-1133">Transmembrane helix</keyword>
<proteinExistence type="predicted"/>
<dbReference type="AlphaFoldDB" id="A0A6G1JNX6"/>
<dbReference type="Proteomes" id="UP000799291">
    <property type="component" value="Unassembled WGS sequence"/>
</dbReference>
<keyword evidence="3" id="KW-1185">Reference proteome</keyword>
<evidence type="ECO:0000313" key="2">
    <source>
        <dbReference type="EMBL" id="KAF2691930.1"/>
    </source>
</evidence>
<sequence>MLWTTTHSMRHTLPYVLSISIGGRSADKALRLVTWTSTTQMIMTPIQFPATPALSSETSAKMIKMTKMMVYASGRAGLLRVPERLLYILHGRWTYWLPLYGVVILPWFYPFG</sequence>
<organism evidence="2 3">
    <name type="scientific">Lentithecium fluviatile CBS 122367</name>
    <dbReference type="NCBI Taxonomy" id="1168545"/>
    <lineage>
        <taxon>Eukaryota</taxon>
        <taxon>Fungi</taxon>
        <taxon>Dikarya</taxon>
        <taxon>Ascomycota</taxon>
        <taxon>Pezizomycotina</taxon>
        <taxon>Dothideomycetes</taxon>
        <taxon>Pleosporomycetidae</taxon>
        <taxon>Pleosporales</taxon>
        <taxon>Massarineae</taxon>
        <taxon>Lentitheciaceae</taxon>
        <taxon>Lentithecium</taxon>
    </lineage>
</organism>
<reference evidence="2" key="1">
    <citation type="journal article" date="2020" name="Stud. Mycol.">
        <title>101 Dothideomycetes genomes: a test case for predicting lifestyles and emergence of pathogens.</title>
        <authorList>
            <person name="Haridas S."/>
            <person name="Albert R."/>
            <person name="Binder M."/>
            <person name="Bloem J."/>
            <person name="Labutti K."/>
            <person name="Salamov A."/>
            <person name="Andreopoulos B."/>
            <person name="Baker S."/>
            <person name="Barry K."/>
            <person name="Bills G."/>
            <person name="Bluhm B."/>
            <person name="Cannon C."/>
            <person name="Castanera R."/>
            <person name="Culley D."/>
            <person name="Daum C."/>
            <person name="Ezra D."/>
            <person name="Gonzalez J."/>
            <person name="Henrissat B."/>
            <person name="Kuo A."/>
            <person name="Liang C."/>
            <person name="Lipzen A."/>
            <person name="Lutzoni F."/>
            <person name="Magnuson J."/>
            <person name="Mondo S."/>
            <person name="Nolan M."/>
            <person name="Ohm R."/>
            <person name="Pangilinan J."/>
            <person name="Park H.-J."/>
            <person name="Ramirez L."/>
            <person name="Alfaro M."/>
            <person name="Sun H."/>
            <person name="Tritt A."/>
            <person name="Yoshinaga Y."/>
            <person name="Zwiers L.-H."/>
            <person name="Turgeon B."/>
            <person name="Goodwin S."/>
            <person name="Spatafora J."/>
            <person name="Crous P."/>
            <person name="Grigoriev I."/>
        </authorList>
    </citation>
    <scope>NUCLEOTIDE SEQUENCE</scope>
    <source>
        <strain evidence="2">CBS 122367</strain>
    </source>
</reference>
<dbReference type="EMBL" id="MU005569">
    <property type="protein sequence ID" value="KAF2691930.1"/>
    <property type="molecule type" value="Genomic_DNA"/>
</dbReference>
<evidence type="ECO:0000313" key="3">
    <source>
        <dbReference type="Proteomes" id="UP000799291"/>
    </source>
</evidence>